<keyword evidence="2" id="KW-1133">Transmembrane helix</keyword>
<organism evidence="3">
    <name type="scientific">Thermodesulfatator atlanticus</name>
    <dbReference type="NCBI Taxonomy" id="501497"/>
    <lineage>
        <taxon>Bacteria</taxon>
        <taxon>Pseudomonadati</taxon>
        <taxon>Thermodesulfobacteriota</taxon>
        <taxon>Thermodesulfobacteria</taxon>
        <taxon>Thermodesulfobacteriales</taxon>
        <taxon>Thermodesulfatatoraceae</taxon>
        <taxon>Thermodesulfatator</taxon>
    </lineage>
</organism>
<dbReference type="Gene3D" id="1.20.120.1200">
    <property type="entry name" value="NADH-ubiquinone/plastoquinone oxidoreductase chain 6, subunit NuoJ"/>
    <property type="match status" value="1"/>
</dbReference>
<dbReference type="GO" id="GO:0008137">
    <property type="term" value="F:NADH dehydrogenase (ubiquinone) activity"/>
    <property type="evidence" value="ECO:0007669"/>
    <property type="project" value="UniProtKB-UniRule"/>
</dbReference>
<dbReference type="PANTHER" id="PTHR33269">
    <property type="entry name" value="NADH-UBIQUINONE OXIDOREDUCTASE CHAIN 6"/>
    <property type="match status" value="1"/>
</dbReference>
<feature type="transmembrane region" description="Helical" evidence="2">
    <location>
        <begin position="6"/>
        <end position="26"/>
    </location>
</feature>
<dbReference type="InterPro" id="IPR001457">
    <property type="entry name" value="NADH_UbQ/plastoQ_OxRdtase_su6"/>
</dbReference>
<feature type="transmembrane region" description="Helical" evidence="2">
    <location>
        <begin position="91"/>
        <end position="112"/>
    </location>
</feature>
<evidence type="ECO:0000313" key="3">
    <source>
        <dbReference type="EMBL" id="HHI97428.1"/>
    </source>
</evidence>
<keyword evidence="2" id="KW-0874">Quinone</keyword>
<dbReference type="AlphaFoldDB" id="A0A7V5P061"/>
<dbReference type="Pfam" id="PF00499">
    <property type="entry name" value="Oxidored_q3"/>
    <property type="match status" value="1"/>
</dbReference>
<feature type="transmembrane region" description="Helical" evidence="2">
    <location>
        <begin position="33"/>
        <end position="51"/>
    </location>
</feature>
<dbReference type="PANTHER" id="PTHR33269:SF17">
    <property type="entry name" value="NADH-UBIQUINONE OXIDOREDUCTASE CHAIN 6"/>
    <property type="match status" value="1"/>
</dbReference>
<keyword evidence="2" id="KW-0520">NAD</keyword>
<dbReference type="GO" id="GO:0048038">
    <property type="term" value="F:quinone binding"/>
    <property type="evidence" value="ECO:0007669"/>
    <property type="project" value="UniProtKB-UniRule"/>
</dbReference>
<comment type="caution">
    <text evidence="3">The sequence shown here is derived from an EMBL/GenBank/DDBJ whole genome shotgun (WGS) entry which is preliminary data.</text>
</comment>
<evidence type="ECO:0000256" key="1">
    <source>
        <dbReference type="ARBA" id="ARBA00005698"/>
    </source>
</evidence>
<dbReference type="EMBL" id="DROK01000177">
    <property type="protein sequence ID" value="HHI97428.1"/>
    <property type="molecule type" value="Genomic_DNA"/>
</dbReference>
<evidence type="ECO:0000256" key="2">
    <source>
        <dbReference type="RuleBase" id="RU004429"/>
    </source>
</evidence>
<keyword evidence="2" id="KW-0812">Transmembrane</keyword>
<comment type="subcellular location">
    <subcellularLocation>
        <location evidence="2">Cell membrane</location>
        <topology evidence="2">Multi-pass membrane protein</topology>
    </subcellularLocation>
</comment>
<comment type="catalytic activity">
    <reaction evidence="2">
        <text>a quinone + NADH + 5 H(+)(in) = a quinol + NAD(+) + 4 H(+)(out)</text>
        <dbReference type="Rhea" id="RHEA:57888"/>
        <dbReference type="ChEBI" id="CHEBI:15378"/>
        <dbReference type="ChEBI" id="CHEBI:24646"/>
        <dbReference type="ChEBI" id="CHEBI:57540"/>
        <dbReference type="ChEBI" id="CHEBI:57945"/>
        <dbReference type="ChEBI" id="CHEBI:132124"/>
    </reaction>
</comment>
<dbReference type="EC" id="7.1.1.-" evidence="2"/>
<gene>
    <name evidence="3" type="ORF">ENJ96_06210</name>
</gene>
<keyword evidence="2" id="KW-0472">Membrane</keyword>
<name>A0A7V5P061_9BACT</name>
<comment type="similarity">
    <text evidence="1 2">Belongs to the complex I subunit 6 family.</text>
</comment>
<feature type="transmembrane region" description="Helical" evidence="2">
    <location>
        <begin position="147"/>
        <end position="167"/>
    </location>
</feature>
<dbReference type="Proteomes" id="UP000886101">
    <property type="component" value="Unassembled WGS sequence"/>
</dbReference>
<keyword evidence="2" id="KW-1003">Cell membrane</keyword>
<dbReference type="InterPro" id="IPR042106">
    <property type="entry name" value="Nuo/plastoQ_OxRdtase_6_NuoJ"/>
</dbReference>
<sequence length="179" mass="19702">MEGLLPKIVFIYLAVVLVVTSLLVVTNRNAVHAVLWMLVMFLHQAVLFITLDAEFLAAVQIIVYAGAVLVLFLFVVYMINLRTELKIHNFTVFWPAALFVSVALVILAAQALKDFRAPQPVGDMTPEAIARVGHAKLLGKALFTEHILSFETVGVLLLVAVLGAVVLTRRIRMIRGEGL</sequence>
<dbReference type="GO" id="GO:0005886">
    <property type="term" value="C:plasma membrane"/>
    <property type="evidence" value="ECO:0007669"/>
    <property type="project" value="UniProtKB-SubCell"/>
</dbReference>
<reference evidence="3" key="1">
    <citation type="journal article" date="2020" name="mSystems">
        <title>Genome- and Community-Level Interaction Insights into Carbon Utilization and Element Cycling Functions of Hydrothermarchaeota in Hydrothermal Sediment.</title>
        <authorList>
            <person name="Zhou Z."/>
            <person name="Liu Y."/>
            <person name="Xu W."/>
            <person name="Pan J."/>
            <person name="Luo Z.H."/>
            <person name="Li M."/>
        </authorList>
    </citation>
    <scope>NUCLEOTIDE SEQUENCE [LARGE SCALE GENOMIC DNA]</scope>
    <source>
        <strain evidence="3">HyVt-533</strain>
    </source>
</reference>
<comment type="function">
    <text evidence="2">NDH-1 shuttles electrons from NADH, via FMN and iron-sulfur (Fe-S) centers, to quinones in the respiratory chain. Couples the redox reaction to proton translocation (for every two electrons transferred, four hydrogen ions are translocated across the cytoplasmic membrane), and thus conserves the redox energy in a proton gradient.</text>
</comment>
<proteinExistence type="inferred from homology"/>
<accession>A0A7V5P061</accession>
<protein>
    <recommendedName>
        <fullName evidence="2">NADH-quinone oxidoreductase subunit J</fullName>
        <ecNumber evidence="2">7.1.1.-</ecNumber>
    </recommendedName>
</protein>
<feature type="transmembrane region" description="Helical" evidence="2">
    <location>
        <begin position="57"/>
        <end position="79"/>
    </location>
</feature>